<feature type="compositionally biased region" description="Basic and acidic residues" evidence="1">
    <location>
        <begin position="8"/>
        <end position="32"/>
    </location>
</feature>
<evidence type="ECO:0000313" key="2">
    <source>
        <dbReference type="EMBL" id="MBW90359.1"/>
    </source>
</evidence>
<protein>
    <submittedName>
        <fullName evidence="2">Uncharacterized protein</fullName>
    </submittedName>
</protein>
<feature type="region of interest" description="Disordered" evidence="1">
    <location>
        <begin position="1"/>
        <end position="32"/>
    </location>
</feature>
<dbReference type="AlphaFoldDB" id="A0A2P2JA65"/>
<reference evidence="2" key="1">
    <citation type="submission" date="2018-02" db="EMBL/GenBank/DDBJ databases">
        <title>Rhizophora mucronata_Transcriptome.</title>
        <authorList>
            <person name="Meera S.P."/>
            <person name="Sreeshan A."/>
            <person name="Augustine A."/>
        </authorList>
    </citation>
    <scope>NUCLEOTIDE SEQUENCE</scope>
    <source>
        <tissue evidence="2">Leaf</tissue>
    </source>
</reference>
<organism evidence="2">
    <name type="scientific">Rhizophora mucronata</name>
    <name type="common">Asiatic mangrove</name>
    <dbReference type="NCBI Taxonomy" id="61149"/>
    <lineage>
        <taxon>Eukaryota</taxon>
        <taxon>Viridiplantae</taxon>
        <taxon>Streptophyta</taxon>
        <taxon>Embryophyta</taxon>
        <taxon>Tracheophyta</taxon>
        <taxon>Spermatophyta</taxon>
        <taxon>Magnoliopsida</taxon>
        <taxon>eudicotyledons</taxon>
        <taxon>Gunneridae</taxon>
        <taxon>Pentapetalae</taxon>
        <taxon>rosids</taxon>
        <taxon>fabids</taxon>
        <taxon>Malpighiales</taxon>
        <taxon>Rhizophoraceae</taxon>
        <taxon>Rhizophora</taxon>
    </lineage>
</organism>
<name>A0A2P2JA65_RHIMU</name>
<dbReference type="EMBL" id="GGEC01009876">
    <property type="protein sequence ID" value="MBW90359.1"/>
    <property type="molecule type" value="Transcribed_RNA"/>
</dbReference>
<proteinExistence type="predicted"/>
<accession>A0A2P2JA65</accession>
<evidence type="ECO:0000256" key="1">
    <source>
        <dbReference type="SAM" id="MobiDB-lite"/>
    </source>
</evidence>
<sequence length="32" mass="3903">MTSKNKSNKFEAMKIFKNQEKRKMKDFRGTYS</sequence>